<reference evidence="2" key="1">
    <citation type="submission" date="2021-03" db="EMBL/GenBank/DDBJ databases">
        <authorList>
            <person name="Tagirdzhanova G."/>
        </authorList>
    </citation>
    <scope>NUCLEOTIDE SEQUENCE</scope>
</reference>
<proteinExistence type="predicted"/>
<feature type="domain" description="WSC" evidence="1">
    <location>
        <begin position="480"/>
        <end position="569"/>
    </location>
</feature>
<dbReference type="PANTHER" id="PTHR43662:SF3">
    <property type="entry name" value="DOMAIN PROTEIN, PUTATIVE (AFU_ORTHOLOGUE AFUA_6G11970)-RELATED"/>
    <property type="match status" value="1"/>
</dbReference>
<dbReference type="SMART" id="SM00321">
    <property type="entry name" value="WSC"/>
    <property type="match status" value="2"/>
</dbReference>
<evidence type="ECO:0000313" key="2">
    <source>
        <dbReference type="EMBL" id="CAF9929253.1"/>
    </source>
</evidence>
<protein>
    <recommendedName>
        <fullName evidence="1">WSC domain-containing protein</fullName>
    </recommendedName>
</protein>
<evidence type="ECO:0000313" key="3">
    <source>
        <dbReference type="Proteomes" id="UP000664169"/>
    </source>
</evidence>
<dbReference type="InterPro" id="IPR002889">
    <property type="entry name" value="WSC_carb-bd"/>
</dbReference>
<dbReference type="InterPro" id="IPR018535">
    <property type="entry name" value="DUF1996"/>
</dbReference>
<accession>A0A8H3FR14</accession>
<evidence type="ECO:0000259" key="1">
    <source>
        <dbReference type="PROSITE" id="PS51212"/>
    </source>
</evidence>
<dbReference type="EMBL" id="CAJPDQ010000032">
    <property type="protein sequence ID" value="CAF9929253.1"/>
    <property type="molecule type" value="Genomic_DNA"/>
</dbReference>
<keyword evidence="3" id="KW-1185">Reference proteome</keyword>
<sequence>MLILLFLPLAYAFWRMDCGNVQTGRIDPILSPGQIASHVHKISGPNIGLSSTYDDLISAPCTSCEIQDDKSAYWTPKLYYAHPSGFEEVIDNGMTIYYMGRGFNRTNIVPFPPGFRMVSGNNSARTYSSDRTWAGDGLDFSGSCPNYTCTSGNFTPGNTIPSRPIADASTFKCVGGNATETPNLQYLDCPGGLRTQLQFPSCWDGVNLYKPDQSHVAHMSEIDNGFCPPSHPIQFVHLFFEVTYQVNSIANQDGHFVFSNGDTTGYGFHGDFLNGWNMTTQTAALKNCANTDNGGLIQACPPLMLSRTAQSSFNCPEQPPLIDEQVHGTLTALPGCNAGTSCSPTPAPRINPTSSSPQTTFLPQSDQTYNNWVYLGNTQDLQGNRVLQGASTVNNHMTNELCQKYCSDRGFPLAGLEFSRECYCGSDVSASFTDSWEFSMVCGGNHTQFCGGRNLISIWKSTIPPVRRTIPSAVGETLGNLQYLGCAVDIVSNRTLPSANYADNSMTIESCGSFCAASGFPLAGMEYSRECWCGNNVGSFESSSCTMACYGDDIEMCGGPNALSVWQVQGSTS</sequence>
<gene>
    <name evidence="2" type="ORF">GOMPHAMPRED_005348</name>
</gene>
<dbReference type="OrthoDB" id="74764at2759"/>
<dbReference type="PROSITE" id="PS51212">
    <property type="entry name" value="WSC"/>
    <property type="match status" value="2"/>
</dbReference>
<dbReference type="AlphaFoldDB" id="A0A8H3FR14"/>
<dbReference type="PANTHER" id="PTHR43662">
    <property type="match status" value="1"/>
</dbReference>
<name>A0A8H3FR14_9LECA</name>
<organism evidence="2 3">
    <name type="scientific">Gomphillus americanus</name>
    <dbReference type="NCBI Taxonomy" id="1940652"/>
    <lineage>
        <taxon>Eukaryota</taxon>
        <taxon>Fungi</taxon>
        <taxon>Dikarya</taxon>
        <taxon>Ascomycota</taxon>
        <taxon>Pezizomycotina</taxon>
        <taxon>Lecanoromycetes</taxon>
        <taxon>OSLEUM clade</taxon>
        <taxon>Ostropomycetidae</taxon>
        <taxon>Ostropales</taxon>
        <taxon>Graphidaceae</taxon>
        <taxon>Gomphilloideae</taxon>
        <taxon>Gomphillus</taxon>
    </lineage>
</organism>
<feature type="domain" description="WSC" evidence="1">
    <location>
        <begin position="371"/>
        <end position="462"/>
    </location>
</feature>
<dbReference type="Proteomes" id="UP000664169">
    <property type="component" value="Unassembled WGS sequence"/>
</dbReference>
<dbReference type="Pfam" id="PF09362">
    <property type="entry name" value="DUF1996"/>
    <property type="match status" value="1"/>
</dbReference>
<comment type="caution">
    <text evidence="2">The sequence shown here is derived from an EMBL/GenBank/DDBJ whole genome shotgun (WGS) entry which is preliminary data.</text>
</comment>
<dbReference type="Pfam" id="PF01822">
    <property type="entry name" value="WSC"/>
    <property type="match status" value="2"/>
</dbReference>